<accession>A0AAW9QRF3</accession>
<name>A0AAW9QRF3_9CHRO</name>
<dbReference type="Proteomes" id="UP001328733">
    <property type="component" value="Unassembled WGS sequence"/>
</dbReference>
<keyword evidence="3" id="KW-1185">Reference proteome</keyword>
<dbReference type="RefSeq" id="WP_332865282.1">
    <property type="nucleotide sequence ID" value="NZ_JBAFSM010000019.1"/>
</dbReference>
<feature type="compositionally biased region" description="Basic and acidic residues" evidence="1">
    <location>
        <begin position="97"/>
        <end position="117"/>
    </location>
</feature>
<dbReference type="EMBL" id="JBAFSM010000019">
    <property type="protein sequence ID" value="MEG3437800.1"/>
    <property type="molecule type" value="Genomic_DNA"/>
</dbReference>
<sequence length="123" mass="14205">MVTRFVGKGEASRCLNLSDTTLKRYRLQGLLVEGIHWVRLNSRCIRYNLDLLQDWIQNRHDPKAHQKAIDIYQANLLANREPNESEVLANVNPSPTSRDRSGNGGREQGKPRKERFSHWKTAP</sequence>
<evidence type="ECO:0000256" key="1">
    <source>
        <dbReference type="SAM" id="MobiDB-lite"/>
    </source>
</evidence>
<organism evidence="2 3">
    <name type="scientific">Pannus brasiliensis CCIBt3594</name>
    <dbReference type="NCBI Taxonomy" id="1427578"/>
    <lineage>
        <taxon>Bacteria</taxon>
        <taxon>Bacillati</taxon>
        <taxon>Cyanobacteriota</taxon>
        <taxon>Cyanophyceae</taxon>
        <taxon>Oscillatoriophycideae</taxon>
        <taxon>Chroococcales</taxon>
        <taxon>Microcystaceae</taxon>
        <taxon>Pannus</taxon>
    </lineage>
</organism>
<evidence type="ECO:0000313" key="2">
    <source>
        <dbReference type="EMBL" id="MEG3437800.1"/>
    </source>
</evidence>
<feature type="region of interest" description="Disordered" evidence="1">
    <location>
        <begin position="83"/>
        <end position="123"/>
    </location>
</feature>
<evidence type="ECO:0000313" key="3">
    <source>
        <dbReference type="Proteomes" id="UP001328733"/>
    </source>
</evidence>
<evidence type="ECO:0008006" key="4">
    <source>
        <dbReference type="Google" id="ProtNLM"/>
    </source>
</evidence>
<comment type="caution">
    <text evidence="2">The sequence shown here is derived from an EMBL/GenBank/DDBJ whole genome shotgun (WGS) entry which is preliminary data.</text>
</comment>
<reference evidence="2 3" key="1">
    <citation type="submission" date="2024-01" db="EMBL/GenBank/DDBJ databases">
        <title>Genomic insights into the taxonomy and metabolism of the cyanobacterium Pannus brasiliensis CCIBt3594.</title>
        <authorList>
            <person name="Machado M."/>
            <person name="Botero N.B."/>
            <person name="Andreote A.P.D."/>
            <person name="Feitosa A.M.T."/>
            <person name="Popin R."/>
            <person name="Sivonen K."/>
            <person name="Fiore M.F."/>
        </authorList>
    </citation>
    <scope>NUCLEOTIDE SEQUENCE [LARGE SCALE GENOMIC DNA]</scope>
    <source>
        <strain evidence="2 3">CCIBt3594</strain>
    </source>
</reference>
<gene>
    <name evidence="2" type="ORF">V0288_11785</name>
</gene>
<protein>
    <recommendedName>
        <fullName evidence="4">DNA-binding protein</fullName>
    </recommendedName>
</protein>
<dbReference type="AlphaFoldDB" id="A0AAW9QRF3"/>
<proteinExistence type="predicted"/>